<dbReference type="PANTHER" id="PTHR47197">
    <property type="entry name" value="PROTEIN NIRF"/>
    <property type="match status" value="1"/>
</dbReference>
<dbReference type="OrthoDB" id="5345984at2"/>
<dbReference type="RefSeq" id="WP_094020868.1">
    <property type="nucleotide sequence ID" value="NZ_FXYF01000004.1"/>
</dbReference>
<sequence length="360" mass="39248">MKHAMTIAAALAVASPALAKDLLVTIAKPGNLYVFDAGARELVKDCPLGDGLEMSPAVIQMSPDGTVAYALVNRWQDVIGINIETCERVFYAAQSAGDVTRRSIGSLAVSPDGSEVYTVRNPTRHLVDRYEVMEPEFAVYDAAGGTDAQPVRTYPAPRRSTVMQTGDDGTVYIGGHDIYAFDPRSGAITTAIANANWDRPTYSPPDVLAFWPIGRQNDEFLLMYTAAVFTDETQTEMADFVWGFSSVDLETGATEIQDFASLEVLMFTGVRDPNAPNLLYGVYTQLSKHDVEKQELIKRVDMPHTYYVIQISSDGKELYVGGTNDDIGVYDAETLERIGEMLVPSGGDMGTATLQIVQVE</sequence>
<dbReference type="InterPro" id="IPR011044">
    <property type="entry name" value="Quino_amine_DH_bsu"/>
</dbReference>
<feature type="chain" id="PRO_5011969174" description="Quinohemoprotein amine dehydrogenase subunit beta" evidence="1">
    <location>
        <begin position="20"/>
        <end position="360"/>
    </location>
</feature>
<name>A0A238K8D5_9RHOB</name>
<dbReference type="Proteomes" id="UP000207598">
    <property type="component" value="Unassembled WGS sequence"/>
</dbReference>
<feature type="signal peptide" evidence="1">
    <location>
        <begin position="1"/>
        <end position="19"/>
    </location>
</feature>
<proteinExistence type="predicted"/>
<keyword evidence="1" id="KW-0732">Signal</keyword>
<dbReference type="InterPro" id="IPR051200">
    <property type="entry name" value="Host-pathogen_enzymatic-act"/>
</dbReference>
<dbReference type="InterPro" id="IPR015943">
    <property type="entry name" value="WD40/YVTN_repeat-like_dom_sf"/>
</dbReference>
<dbReference type="InterPro" id="IPR023879">
    <property type="entry name" value="QH-AmDH_bsu"/>
</dbReference>
<gene>
    <name evidence="2" type="ORF">MAA8898_01704</name>
</gene>
<dbReference type="EMBL" id="FXYF01000004">
    <property type="protein sequence ID" value="SMX38757.1"/>
    <property type="molecule type" value="Genomic_DNA"/>
</dbReference>
<dbReference type="PANTHER" id="PTHR47197:SF3">
    <property type="entry name" value="DIHYDRO-HEME D1 DEHYDROGENASE"/>
    <property type="match status" value="1"/>
</dbReference>
<dbReference type="AlphaFoldDB" id="A0A238K8D5"/>
<evidence type="ECO:0000256" key="1">
    <source>
        <dbReference type="SAM" id="SignalP"/>
    </source>
</evidence>
<accession>A0A238K8D5</accession>
<protein>
    <recommendedName>
        <fullName evidence="4">Quinohemoprotein amine dehydrogenase subunit beta</fullName>
    </recommendedName>
</protein>
<reference evidence="2 3" key="1">
    <citation type="submission" date="2017-05" db="EMBL/GenBank/DDBJ databases">
        <authorList>
            <person name="Song R."/>
            <person name="Chenine A.L."/>
            <person name="Ruprecht R.M."/>
        </authorList>
    </citation>
    <scope>NUCLEOTIDE SEQUENCE [LARGE SCALE GENOMIC DNA]</scope>
    <source>
        <strain evidence="2 3">CECT 8898</strain>
    </source>
</reference>
<organism evidence="2 3">
    <name type="scientific">Maliponia aquimaris</name>
    <dbReference type="NCBI Taxonomy" id="1673631"/>
    <lineage>
        <taxon>Bacteria</taxon>
        <taxon>Pseudomonadati</taxon>
        <taxon>Pseudomonadota</taxon>
        <taxon>Alphaproteobacteria</taxon>
        <taxon>Rhodobacterales</taxon>
        <taxon>Paracoccaceae</taxon>
        <taxon>Maliponia</taxon>
    </lineage>
</organism>
<dbReference type="SUPFAM" id="SSF50969">
    <property type="entry name" value="YVTN repeat-like/Quinoprotein amine dehydrogenase"/>
    <property type="match status" value="1"/>
</dbReference>
<keyword evidence="3" id="KW-1185">Reference proteome</keyword>
<dbReference type="NCBIfam" id="TIGR03907">
    <property type="entry name" value="QH_beta"/>
    <property type="match status" value="1"/>
</dbReference>
<evidence type="ECO:0008006" key="4">
    <source>
        <dbReference type="Google" id="ProtNLM"/>
    </source>
</evidence>
<evidence type="ECO:0000313" key="3">
    <source>
        <dbReference type="Proteomes" id="UP000207598"/>
    </source>
</evidence>
<dbReference type="Gene3D" id="2.130.10.10">
    <property type="entry name" value="YVTN repeat-like/Quinoprotein amine dehydrogenase"/>
    <property type="match status" value="1"/>
</dbReference>
<evidence type="ECO:0000313" key="2">
    <source>
        <dbReference type="EMBL" id="SMX38757.1"/>
    </source>
</evidence>